<feature type="compositionally biased region" description="Basic residues" evidence="9">
    <location>
        <begin position="199"/>
        <end position="208"/>
    </location>
</feature>
<dbReference type="Pfam" id="PF00690">
    <property type="entry name" value="Cation_ATPase_N"/>
    <property type="match status" value="1"/>
</dbReference>
<dbReference type="PANTHER" id="PTHR43294:SF21">
    <property type="entry name" value="CATION TRANSPORTING ATPASE"/>
    <property type="match status" value="1"/>
</dbReference>
<dbReference type="PROSITE" id="PS00154">
    <property type="entry name" value="ATPASE_E1_E2"/>
    <property type="match status" value="1"/>
</dbReference>
<evidence type="ECO:0000256" key="10">
    <source>
        <dbReference type="SAM" id="Phobius"/>
    </source>
</evidence>
<feature type="transmembrane region" description="Helical" evidence="10">
    <location>
        <begin position="1053"/>
        <end position="1073"/>
    </location>
</feature>
<feature type="transmembrane region" description="Helical" evidence="10">
    <location>
        <begin position="1025"/>
        <end position="1047"/>
    </location>
</feature>
<evidence type="ECO:0000313" key="12">
    <source>
        <dbReference type="EMBL" id="KRX06980.1"/>
    </source>
</evidence>
<dbReference type="InterPro" id="IPR006068">
    <property type="entry name" value="ATPase_P-typ_cation-transptr_C"/>
</dbReference>
<evidence type="ECO:0000256" key="5">
    <source>
        <dbReference type="ARBA" id="ARBA00022840"/>
    </source>
</evidence>
<dbReference type="InterPro" id="IPR008250">
    <property type="entry name" value="ATPase_P-typ_transduc_dom_A_sf"/>
</dbReference>
<feature type="transmembrane region" description="Helical" evidence="10">
    <location>
        <begin position="1334"/>
        <end position="1359"/>
    </location>
</feature>
<evidence type="ECO:0000256" key="6">
    <source>
        <dbReference type="ARBA" id="ARBA00022967"/>
    </source>
</evidence>
<dbReference type="PRINTS" id="PR00121">
    <property type="entry name" value="NAKATPASE"/>
</dbReference>
<dbReference type="InterPro" id="IPR004014">
    <property type="entry name" value="ATPase_P-typ_cation-transptr_N"/>
</dbReference>
<evidence type="ECO:0000256" key="2">
    <source>
        <dbReference type="ARBA" id="ARBA00022475"/>
    </source>
</evidence>
<sequence length="1408" mass="158840">MDPQNQLQNKKQTSDKQEKTMENQVPLDQQDHNNEYTNITAGPIQQNHIKGEIITLLPNDKYLILKKNTDKLAKTTDQHTTLQCSLKDKSIEINDGDLIQADYLPQGQNGDYEYVIVKVLKKSGEQSKPKKPRKFQSILKKPSQIGKPSTIQAVQKNQDIIDYKQIDINKLEGGEKKDALNRLQFQLEVEEKQLEKYQKSMKAKKPKAPPKPVPDQAQSSIRSMISQRSKQSIIKRAGPLGSVFQKSKIQKEQSKIQNITSVEHSMPLKDLCQKMGIHDLEKGLNQQDAQHKISEFGLNKLPDKKRTPGWVIFLHELVTWFSLMLWGGCILSFIGYGLDTSNGLGNVYFAIIIIIVIIITAIITYMQNAKSEALMDSFKNMLPSECYVLRDGTMTSVDPTLLVPGDVISVQAGDKVPADIRIIYSNEMKVDNSPLTGEAIPLLRSDQCTNPDFMESANMAFFGTVVTEGRGKGIVLKTGSKTVLGEIALEVAGDKKQKTPLRTELDRFVVMITIIAMGLCVFFFFAARFIVGYSWVDSMIFGIGILLANVPEGLLGCITISLAITAEILAKKQVLVKNLEGVETLGSTSCICSDKTGTLTQNKMTVEHVWYDSKIRSGVNLQIKPKDFKFDYNPEDVTFRELQYCAVTSSEAIFQVPESEYDKTVWLNAKVKGDASETALVKFFQPIEDITRTRQEHPFAKTERGENAVMPFNSTNKFAMTIVEQLTEESHYTIYIKGAPEKIWKLCTYIMHEGQPQEINKQLEKLFQKVQLEFMNNGERVLGFAQLRLDRQQYPEGFEFDVSHIDKFNFEFKDFVFLGLISLQDPPKTAVPHAVEKCKSAGIKVIMVTGDSPPTAAAISKQVNIIPKNMKTNLDIMIEKEEKGEKITWQEATAQADAIIINGDQINQQLAEDNKKRKEGEPENDLGIQKWVRKPYCVFARTTPQHKLKIVQACQKVGYIVGVTGDGVNDSPAIKQGDIGISMGITGSDVTKDAADMVLLNDDFASIIDGIQEGRKIFDNLKKTIVYLLTSNVTQIIPFVAQLIFLLPLPLSTMLMLTISVGTDILPALSFAYENAELDIMTRRPRTRKEHLVTVRLITHAYLQMGFISAAAGFFAYFTTMYYYGFNMSGLFGLSGSGLLIAKRGDKIPFGSFDPNAANLGNPYLSFKDSSQDCRDNGKNENVAYKLDDNTGENDDWENLDWTFQNDEEYDLRQIIVECDEETGNWVPKDGVFKQCEGIDGSEEIGFAEMIENADDDSDINHPSLSTQEHTYKFYKTEGNKKSYKTKVPVCYSTEALKWAQTAYFVAVVIVQWSNIISVKAKKVSFIYTPWNQFMLYGVILETAIAILLCYTPGIQLVFMTRPLIFVQWWCGAIFSIMLFVWCEVRKYLIRKSPLKGRKNFWERNVMW</sequence>
<dbReference type="GO" id="GO:0030007">
    <property type="term" value="P:intracellular potassium ion homeostasis"/>
    <property type="evidence" value="ECO:0007669"/>
    <property type="project" value="TreeGrafter"/>
</dbReference>
<evidence type="ECO:0000256" key="4">
    <source>
        <dbReference type="ARBA" id="ARBA00022741"/>
    </source>
</evidence>
<protein>
    <submittedName>
        <fullName evidence="12">P-type ATPase, cytoplasmic domain N</fullName>
    </submittedName>
</protein>
<dbReference type="GO" id="GO:0036376">
    <property type="term" value="P:sodium ion export across plasma membrane"/>
    <property type="evidence" value="ECO:0007669"/>
    <property type="project" value="TreeGrafter"/>
</dbReference>
<dbReference type="SMART" id="SM00831">
    <property type="entry name" value="Cation_ATPase_N"/>
    <property type="match status" value="1"/>
</dbReference>
<dbReference type="GO" id="GO:0016887">
    <property type="term" value="F:ATP hydrolysis activity"/>
    <property type="evidence" value="ECO:0007669"/>
    <property type="project" value="InterPro"/>
</dbReference>
<dbReference type="InterPro" id="IPR059000">
    <property type="entry name" value="ATPase_P-type_domA"/>
</dbReference>
<dbReference type="InterPro" id="IPR023298">
    <property type="entry name" value="ATPase_P-typ_TM_dom_sf"/>
</dbReference>
<dbReference type="SFLD" id="SFLDG00002">
    <property type="entry name" value="C1.7:_P-type_atpase_like"/>
    <property type="match status" value="1"/>
</dbReference>
<dbReference type="Gene3D" id="2.70.150.10">
    <property type="entry name" value="Calcium-transporting ATPase, cytoplasmic transduction domain A"/>
    <property type="match status" value="1"/>
</dbReference>
<dbReference type="InterPro" id="IPR023214">
    <property type="entry name" value="HAD_sf"/>
</dbReference>
<dbReference type="PANTHER" id="PTHR43294">
    <property type="entry name" value="SODIUM/POTASSIUM-TRANSPORTING ATPASE SUBUNIT ALPHA"/>
    <property type="match status" value="1"/>
</dbReference>
<dbReference type="SFLD" id="SFLDF00027">
    <property type="entry name" value="p-type_atpase"/>
    <property type="match status" value="1"/>
</dbReference>
<dbReference type="PRINTS" id="PR00119">
    <property type="entry name" value="CATATPASE"/>
</dbReference>
<evidence type="ECO:0000256" key="7">
    <source>
        <dbReference type="ARBA" id="ARBA00022989"/>
    </source>
</evidence>
<feature type="compositionally biased region" description="Basic and acidic residues" evidence="9">
    <location>
        <begin position="12"/>
        <end position="21"/>
    </location>
</feature>
<dbReference type="Proteomes" id="UP000054937">
    <property type="component" value="Unassembled WGS sequence"/>
</dbReference>
<feature type="transmembrane region" description="Helical" evidence="10">
    <location>
        <begin position="1093"/>
        <end position="1116"/>
    </location>
</feature>
<dbReference type="OMA" id="ICNCMTL"/>
<keyword evidence="8 10" id="KW-0472">Membrane</keyword>
<dbReference type="SUPFAM" id="SSF81653">
    <property type="entry name" value="Calcium ATPase, transduction domain A"/>
    <property type="match status" value="1"/>
</dbReference>
<dbReference type="InParanoid" id="A0A0V0QXQ0"/>
<evidence type="ECO:0000256" key="1">
    <source>
        <dbReference type="ARBA" id="ARBA00004651"/>
    </source>
</evidence>
<dbReference type="Pfam" id="PF13246">
    <property type="entry name" value="Cation_ATPase"/>
    <property type="match status" value="1"/>
</dbReference>
<dbReference type="GO" id="GO:0005886">
    <property type="term" value="C:plasma membrane"/>
    <property type="evidence" value="ECO:0007669"/>
    <property type="project" value="UniProtKB-SubCell"/>
</dbReference>
<dbReference type="SUPFAM" id="SSF81665">
    <property type="entry name" value="Calcium ATPase, transmembrane domain M"/>
    <property type="match status" value="1"/>
</dbReference>
<dbReference type="FunFam" id="3.40.1110.10:FF:000061">
    <property type="entry name" value="Potassium-transporting ATPase alpha chain 1"/>
    <property type="match status" value="1"/>
</dbReference>
<keyword evidence="2" id="KW-1003">Cell membrane</keyword>
<gene>
    <name evidence="12" type="ORF">PPERSA_07143</name>
</gene>
<dbReference type="SFLD" id="SFLDS00003">
    <property type="entry name" value="Haloacid_Dehalogenase"/>
    <property type="match status" value="1"/>
</dbReference>
<dbReference type="EMBL" id="LDAU01000090">
    <property type="protein sequence ID" value="KRX06980.1"/>
    <property type="molecule type" value="Genomic_DNA"/>
</dbReference>
<dbReference type="GO" id="GO:1902600">
    <property type="term" value="P:proton transmembrane transport"/>
    <property type="evidence" value="ECO:0007669"/>
    <property type="project" value="TreeGrafter"/>
</dbReference>
<dbReference type="FunFam" id="1.20.1110.10:FF:000095">
    <property type="entry name" value="Sodium/potassium-transporting ATPase subunit alpha-1"/>
    <property type="match status" value="1"/>
</dbReference>
<dbReference type="NCBIfam" id="TIGR01494">
    <property type="entry name" value="ATPase_P-type"/>
    <property type="match status" value="2"/>
</dbReference>
<feature type="region of interest" description="Disordered" evidence="9">
    <location>
        <begin position="1"/>
        <end position="29"/>
    </location>
</feature>
<feature type="transmembrane region" description="Helical" evidence="10">
    <location>
        <begin position="539"/>
        <end position="564"/>
    </location>
</feature>
<dbReference type="InterPro" id="IPR018303">
    <property type="entry name" value="ATPase_P-typ_P_site"/>
</dbReference>
<keyword evidence="7 10" id="KW-1133">Transmembrane helix</keyword>
<dbReference type="InterPro" id="IPR036412">
    <property type="entry name" value="HAD-like_sf"/>
</dbReference>
<keyword evidence="13" id="KW-1185">Reference proteome</keyword>
<dbReference type="Pfam" id="PF00122">
    <property type="entry name" value="E1-E2_ATPase"/>
    <property type="match status" value="1"/>
</dbReference>
<keyword evidence="4" id="KW-0547">Nucleotide-binding</keyword>
<dbReference type="GO" id="GO:0006883">
    <property type="term" value="P:intracellular sodium ion homeostasis"/>
    <property type="evidence" value="ECO:0007669"/>
    <property type="project" value="TreeGrafter"/>
</dbReference>
<feature type="transmembrane region" description="Helical" evidence="10">
    <location>
        <begin position="347"/>
        <end position="366"/>
    </location>
</feature>
<dbReference type="InterPro" id="IPR050510">
    <property type="entry name" value="Cation_transp_ATPase_P-type"/>
</dbReference>
<dbReference type="InterPro" id="IPR044492">
    <property type="entry name" value="P_typ_ATPase_HD_dom"/>
</dbReference>
<keyword evidence="3 10" id="KW-0812">Transmembrane</keyword>
<organism evidence="12 13">
    <name type="scientific">Pseudocohnilembus persalinus</name>
    <name type="common">Ciliate</name>
    <dbReference type="NCBI Taxonomy" id="266149"/>
    <lineage>
        <taxon>Eukaryota</taxon>
        <taxon>Sar</taxon>
        <taxon>Alveolata</taxon>
        <taxon>Ciliophora</taxon>
        <taxon>Intramacronucleata</taxon>
        <taxon>Oligohymenophorea</taxon>
        <taxon>Scuticociliatia</taxon>
        <taxon>Philasterida</taxon>
        <taxon>Pseudocohnilembidae</taxon>
        <taxon>Pseudocohnilembus</taxon>
    </lineage>
</organism>
<keyword evidence="6" id="KW-1278">Translocase</keyword>
<dbReference type="GO" id="GO:1990573">
    <property type="term" value="P:potassium ion import across plasma membrane"/>
    <property type="evidence" value="ECO:0007669"/>
    <property type="project" value="TreeGrafter"/>
</dbReference>
<dbReference type="GO" id="GO:0005391">
    <property type="term" value="F:P-type sodium:potassium-exchanging transporter activity"/>
    <property type="evidence" value="ECO:0007669"/>
    <property type="project" value="TreeGrafter"/>
</dbReference>
<feature type="transmembrane region" description="Helical" evidence="10">
    <location>
        <begin position="1122"/>
        <end position="1142"/>
    </location>
</feature>
<proteinExistence type="predicted"/>
<accession>A0A0V0QXQ0</accession>
<feature type="domain" description="Cation-transporting P-type ATPase N-terminal" evidence="11">
    <location>
        <begin position="262"/>
        <end position="337"/>
    </location>
</feature>
<dbReference type="SUPFAM" id="SSF56784">
    <property type="entry name" value="HAD-like"/>
    <property type="match status" value="1"/>
</dbReference>
<evidence type="ECO:0000256" key="9">
    <source>
        <dbReference type="SAM" id="MobiDB-lite"/>
    </source>
</evidence>
<reference evidence="12 13" key="1">
    <citation type="journal article" date="2015" name="Sci. Rep.">
        <title>Genome of the facultative scuticociliatosis pathogen Pseudocohnilembus persalinus provides insight into its virulence through horizontal gene transfer.</title>
        <authorList>
            <person name="Xiong J."/>
            <person name="Wang G."/>
            <person name="Cheng J."/>
            <person name="Tian M."/>
            <person name="Pan X."/>
            <person name="Warren A."/>
            <person name="Jiang C."/>
            <person name="Yuan D."/>
            <person name="Miao W."/>
        </authorList>
    </citation>
    <scope>NUCLEOTIDE SEQUENCE [LARGE SCALE GENOMIC DNA]</scope>
    <source>
        <strain evidence="12">36N120E</strain>
    </source>
</reference>
<dbReference type="OrthoDB" id="288636at2759"/>
<dbReference type="GO" id="GO:0005524">
    <property type="term" value="F:ATP binding"/>
    <property type="evidence" value="ECO:0007669"/>
    <property type="project" value="UniProtKB-KW"/>
</dbReference>
<dbReference type="InterPro" id="IPR001757">
    <property type="entry name" value="P_typ_ATPase"/>
</dbReference>
<comment type="subcellular location">
    <subcellularLocation>
        <location evidence="1">Cell membrane</location>
        <topology evidence="1">Multi-pass membrane protein</topology>
    </subcellularLocation>
</comment>
<evidence type="ECO:0000256" key="3">
    <source>
        <dbReference type="ARBA" id="ARBA00022692"/>
    </source>
</evidence>
<feature type="compositionally biased region" description="Polar residues" evidence="9">
    <location>
        <begin position="1"/>
        <end position="11"/>
    </location>
</feature>
<feature type="transmembrane region" description="Helical" evidence="10">
    <location>
        <begin position="310"/>
        <end position="335"/>
    </location>
</feature>
<feature type="transmembrane region" description="Helical" evidence="10">
    <location>
        <begin position="1365"/>
        <end position="1383"/>
    </location>
</feature>
<dbReference type="Gene3D" id="3.40.50.1000">
    <property type="entry name" value="HAD superfamily/HAD-like"/>
    <property type="match status" value="1"/>
</dbReference>
<dbReference type="InterPro" id="IPR023299">
    <property type="entry name" value="ATPase_P-typ_cyto_dom_N"/>
</dbReference>
<comment type="caution">
    <text evidence="12">The sequence shown here is derived from an EMBL/GenBank/DDBJ whole genome shotgun (WGS) entry which is preliminary data.</text>
</comment>
<feature type="transmembrane region" description="Helical" evidence="10">
    <location>
        <begin position="508"/>
        <end position="533"/>
    </location>
</feature>
<name>A0A0V0QXQ0_PSEPJ</name>
<evidence type="ECO:0000256" key="8">
    <source>
        <dbReference type="ARBA" id="ARBA00023136"/>
    </source>
</evidence>
<dbReference type="Gene3D" id="3.40.1110.10">
    <property type="entry name" value="Calcium-transporting ATPase, cytoplasmic domain N"/>
    <property type="match status" value="1"/>
</dbReference>
<dbReference type="Gene3D" id="1.20.1110.10">
    <property type="entry name" value="Calcium-transporting ATPase, transmembrane domain"/>
    <property type="match status" value="2"/>
</dbReference>
<feature type="region of interest" description="Disordered" evidence="9">
    <location>
        <begin position="199"/>
        <end position="218"/>
    </location>
</feature>
<evidence type="ECO:0000313" key="13">
    <source>
        <dbReference type="Proteomes" id="UP000054937"/>
    </source>
</evidence>
<keyword evidence="5" id="KW-0067">ATP-binding</keyword>
<dbReference type="Pfam" id="PF00689">
    <property type="entry name" value="Cation_ATPase_C"/>
    <property type="match status" value="2"/>
</dbReference>
<dbReference type="SUPFAM" id="SSF81660">
    <property type="entry name" value="Metal cation-transporting ATPase, ATP-binding domain N"/>
    <property type="match status" value="1"/>
</dbReference>
<evidence type="ECO:0000259" key="11">
    <source>
        <dbReference type="SMART" id="SM00831"/>
    </source>
</evidence>